<feature type="chain" id="PRO_5015604728" evidence="1">
    <location>
        <begin position="20"/>
        <end position="139"/>
    </location>
</feature>
<dbReference type="Proteomes" id="UP000237441">
    <property type="component" value="Unassembled WGS sequence"/>
</dbReference>
<gene>
    <name evidence="2" type="ORF">BB8028_0003g07400</name>
</gene>
<dbReference type="OrthoDB" id="4860686at2759"/>
<protein>
    <submittedName>
        <fullName evidence="2">Uncharacterized protein</fullName>
    </submittedName>
</protein>
<comment type="caution">
    <text evidence="2">The sequence shown here is derived from an EMBL/GenBank/DDBJ whole genome shotgun (WGS) entry which is preliminary data.</text>
</comment>
<accession>A0A2S7Y8C6</accession>
<dbReference type="AlphaFoldDB" id="A0A2S7Y8C6"/>
<proteinExistence type="predicted"/>
<organism evidence="2 3">
    <name type="scientific">Beauveria bassiana</name>
    <name type="common">White muscardine disease fungus</name>
    <name type="synonym">Tritirachium shiotae</name>
    <dbReference type="NCBI Taxonomy" id="176275"/>
    <lineage>
        <taxon>Eukaryota</taxon>
        <taxon>Fungi</taxon>
        <taxon>Dikarya</taxon>
        <taxon>Ascomycota</taxon>
        <taxon>Pezizomycotina</taxon>
        <taxon>Sordariomycetes</taxon>
        <taxon>Hypocreomycetidae</taxon>
        <taxon>Hypocreales</taxon>
        <taxon>Cordycipitaceae</taxon>
        <taxon>Beauveria</taxon>
    </lineage>
</organism>
<feature type="signal peptide" evidence="1">
    <location>
        <begin position="1"/>
        <end position="19"/>
    </location>
</feature>
<evidence type="ECO:0000256" key="1">
    <source>
        <dbReference type="SAM" id="SignalP"/>
    </source>
</evidence>
<keyword evidence="1" id="KW-0732">Signal</keyword>
<evidence type="ECO:0000313" key="2">
    <source>
        <dbReference type="EMBL" id="PQK12122.1"/>
    </source>
</evidence>
<sequence>MHFPTAVVLLSALSYLCAADWLELYQRCTHRDTCEGLGYFHTNDGEWEVSGNDGCHRTRVPNLNEFCIDWRLGRAHFRFRGQGDKRCMFQTRTERWKKCAFKYCWKHTFEEIGCYWFMSDNRHEDNGALPFTMENPERG</sequence>
<reference evidence="2 3" key="1">
    <citation type="submission" date="2016-07" db="EMBL/GenBank/DDBJ databases">
        <title>Comparative genomics of the entomopathogenic fungus Beauveria bassiana.</title>
        <authorList>
            <person name="Valero Jimenez C.A."/>
            <person name="Zwaan B.J."/>
            <person name="Van Kan J.A."/>
            <person name="Takken W."/>
            <person name="Debets A.J."/>
            <person name="Schoustra S.E."/>
            <person name="Koenraadt C.J."/>
        </authorList>
    </citation>
    <scope>NUCLEOTIDE SEQUENCE [LARGE SCALE GENOMIC DNA]</scope>
    <source>
        <strain evidence="2 3">ARSEF 8028</strain>
    </source>
</reference>
<dbReference type="EMBL" id="JRHA01000003">
    <property type="protein sequence ID" value="PQK12122.1"/>
    <property type="molecule type" value="Genomic_DNA"/>
</dbReference>
<evidence type="ECO:0000313" key="3">
    <source>
        <dbReference type="Proteomes" id="UP000237441"/>
    </source>
</evidence>
<name>A0A2S7Y8C6_BEABA</name>